<organism evidence="1 2">
    <name type="scientific">Candidatus Portnoybacteria bacterium CG06_land_8_20_14_3_00_39_12</name>
    <dbReference type="NCBI Taxonomy" id="1974809"/>
    <lineage>
        <taxon>Bacteria</taxon>
        <taxon>Candidatus Portnoyibacteriota</taxon>
    </lineage>
</organism>
<proteinExistence type="predicted"/>
<dbReference type="EMBL" id="PEVY01000035">
    <property type="protein sequence ID" value="PIU75281.1"/>
    <property type="molecule type" value="Genomic_DNA"/>
</dbReference>
<gene>
    <name evidence="1" type="ORF">COS76_01615</name>
</gene>
<dbReference type="AlphaFoldDB" id="A0A2M7AXB7"/>
<comment type="caution">
    <text evidence="1">The sequence shown here is derived from an EMBL/GenBank/DDBJ whole genome shotgun (WGS) entry which is preliminary data.</text>
</comment>
<reference evidence="2" key="1">
    <citation type="submission" date="2017-09" db="EMBL/GenBank/DDBJ databases">
        <title>Depth-based differentiation of microbial function through sediment-hosted aquifers and enrichment of novel symbionts in the deep terrestrial subsurface.</title>
        <authorList>
            <person name="Probst A.J."/>
            <person name="Ladd B."/>
            <person name="Jarett J.K."/>
            <person name="Geller-Mcgrath D.E."/>
            <person name="Sieber C.M.K."/>
            <person name="Emerson J.B."/>
            <person name="Anantharaman K."/>
            <person name="Thomas B.C."/>
            <person name="Malmstrom R."/>
            <person name="Stieglmeier M."/>
            <person name="Klingl A."/>
            <person name="Woyke T."/>
            <person name="Ryan C.M."/>
            <person name="Banfield J.F."/>
        </authorList>
    </citation>
    <scope>NUCLEOTIDE SEQUENCE [LARGE SCALE GENOMIC DNA]</scope>
</reference>
<evidence type="ECO:0000313" key="2">
    <source>
        <dbReference type="Proteomes" id="UP000228775"/>
    </source>
</evidence>
<protein>
    <submittedName>
        <fullName evidence="1">Uncharacterized protein</fullName>
    </submittedName>
</protein>
<dbReference type="Proteomes" id="UP000228775">
    <property type="component" value="Unassembled WGS sequence"/>
</dbReference>
<name>A0A2M7AXB7_9BACT</name>
<accession>A0A2M7AXB7</accession>
<sequence>MPKYNIACDNIEAISVEAPDPESALPLFLEEAAKIAKYHDLYEPTFFINGKKIPISIRKGPITADKGKPFKWLKNYTLYLTDRAKSAIAQEEYLLIFHAIAKEETEIMTPKWRKQALFVVLQEYMELLPWAVSQDKTHILIAKYIGENRDCFYLSDGETLFSGDSHQTTPPAQVMELSVGSEISANNIITILAKRGKCDESNEVRGVPPNVFPVKYNNDVGGKENQKIPVIKIIEAADVNEALAKIKYIAQISEATVVKNLQVYSASNWQPIKIVVKGEEQNQTSGYSK</sequence>
<evidence type="ECO:0000313" key="1">
    <source>
        <dbReference type="EMBL" id="PIU75281.1"/>
    </source>
</evidence>